<feature type="chain" id="PRO_5038511790" evidence="2">
    <location>
        <begin position="22"/>
        <end position="190"/>
    </location>
</feature>
<dbReference type="PROSITE" id="PS51257">
    <property type="entry name" value="PROKAR_LIPOPROTEIN"/>
    <property type="match status" value="1"/>
</dbReference>
<evidence type="ECO:0000256" key="1">
    <source>
        <dbReference type="SAM" id="MobiDB-lite"/>
    </source>
</evidence>
<feature type="region of interest" description="Disordered" evidence="1">
    <location>
        <begin position="23"/>
        <end position="75"/>
    </location>
</feature>
<name>A0A4Q7L4W0_9PSEU</name>
<sequence length="190" mass="20384">MKTFRRAGLVLTAAASIALLAGCNDSKDGMGSPMAQTTPVESAPPEMPGEEPAPESTSRTRPSVTMPGSSQDPRKKAACDKFCERFKQITEHEQCGGIAKETPPDQCAQWVGDLEKAITEAYQDEDYKAIVGSNILLEHIKDSAKKYGEENCAQPVTGQGGATERAKVAMCKMNLISLRGTAKSAYNRIS</sequence>
<keyword evidence="2" id="KW-0732">Signal</keyword>
<dbReference type="AlphaFoldDB" id="A0A4Q7L4W0"/>
<organism evidence="3 4">
    <name type="scientific">Herbihabitans rhizosphaerae</name>
    <dbReference type="NCBI Taxonomy" id="1872711"/>
    <lineage>
        <taxon>Bacteria</taxon>
        <taxon>Bacillati</taxon>
        <taxon>Actinomycetota</taxon>
        <taxon>Actinomycetes</taxon>
        <taxon>Pseudonocardiales</taxon>
        <taxon>Pseudonocardiaceae</taxon>
        <taxon>Herbihabitans</taxon>
    </lineage>
</organism>
<proteinExistence type="predicted"/>
<feature type="compositionally biased region" description="Polar residues" evidence="1">
    <location>
        <begin position="57"/>
        <end position="71"/>
    </location>
</feature>
<protein>
    <submittedName>
        <fullName evidence="3">Uncharacterized protein</fullName>
    </submittedName>
</protein>
<gene>
    <name evidence="3" type="ORF">EV193_101210</name>
</gene>
<dbReference type="RefSeq" id="WP_130342030.1">
    <property type="nucleotide sequence ID" value="NZ_SGWQ01000001.1"/>
</dbReference>
<evidence type="ECO:0000313" key="4">
    <source>
        <dbReference type="Proteomes" id="UP000294257"/>
    </source>
</evidence>
<dbReference type="EMBL" id="SGWQ01000001">
    <property type="protein sequence ID" value="RZS44335.1"/>
    <property type="molecule type" value="Genomic_DNA"/>
</dbReference>
<evidence type="ECO:0000256" key="2">
    <source>
        <dbReference type="SAM" id="SignalP"/>
    </source>
</evidence>
<comment type="caution">
    <text evidence="3">The sequence shown here is derived from an EMBL/GenBank/DDBJ whole genome shotgun (WGS) entry which is preliminary data.</text>
</comment>
<dbReference type="Proteomes" id="UP000294257">
    <property type="component" value="Unassembled WGS sequence"/>
</dbReference>
<evidence type="ECO:0000313" key="3">
    <source>
        <dbReference type="EMBL" id="RZS44335.1"/>
    </source>
</evidence>
<accession>A0A4Q7L4W0</accession>
<feature type="signal peptide" evidence="2">
    <location>
        <begin position="1"/>
        <end position="21"/>
    </location>
</feature>
<reference evidence="3 4" key="1">
    <citation type="submission" date="2019-02" db="EMBL/GenBank/DDBJ databases">
        <title>Genomic Encyclopedia of Type Strains, Phase IV (KMG-IV): sequencing the most valuable type-strain genomes for metagenomic binning, comparative biology and taxonomic classification.</title>
        <authorList>
            <person name="Goeker M."/>
        </authorList>
    </citation>
    <scope>NUCLEOTIDE SEQUENCE [LARGE SCALE GENOMIC DNA]</scope>
    <source>
        <strain evidence="3 4">DSM 101727</strain>
    </source>
</reference>
<keyword evidence="4" id="KW-1185">Reference proteome</keyword>